<dbReference type="InterPro" id="IPR011993">
    <property type="entry name" value="PH-like_dom_sf"/>
</dbReference>
<dbReference type="PANTHER" id="PTHR38697">
    <property type="entry name" value="NUCLEAR PORE COMPLEX PROTEIN SIMILAR TO S. CEREVISIAE NUP2 (EUROFUNG)"/>
    <property type="match status" value="1"/>
</dbReference>
<evidence type="ECO:0000256" key="5">
    <source>
        <dbReference type="ARBA" id="ARBA00023010"/>
    </source>
</evidence>
<dbReference type="STRING" id="1071382.H2ANX8"/>
<dbReference type="OrthoDB" id="185618at2759"/>
<feature type="domain" description="RanBD1" evidence="9">
    <location>
        <begin position="608"/>
        <end position="733"/>
    </location>
</feature>
<evidence type="ECO:0000256" key="4">
    <source>
        <dbReference type="ARBA" id="ARBA00022927"/>
    </source>
</evidence>
<evidence type="ECO:0000256" key="8">
    <source>
        <dbReference type="SAM" id="MobiDB-lite"/>
    </source>
</evidence>
<sequence>MAKRIADSQMTRENRENSEDDEPTVTVASTDIMSKRKIAMPKRKMAFKSINSESVAKSESSFGKAFTFNKKPSPEKDDKGAKLKALNLQFKEKITDFINRDPCVNLSSVFSKYETYLKTINGSDSPAVIAAPVTAPSGAASSPPIEIKKSITPTLAPVNKDAEEESSSSSSEEEEVKVEGPVFTLQAKPTTSDSPFTFDKKKLEQKNADSDSDNEIEIKGPSFTFTGKAKSDVFELNSSGATEANKTFFNFNKAAKENDAEEKKKPSFTFNVPVTTAKDNTNEIKKPSLTFGSQVNTAEKEETNDVAAISSSAVTANDTESSKEESKQPATFSFAKPSNSETQPSTAFTFNVSANTTNEESNPFTVKALGSAESNSTGNPFTNSTSTHPEVKKPSFTFGSMTQANPTESKEKASFTFGKPTTEIAEGEAKNSEPTVETKKVQEKPSFSFSVASKDKNAAEDSKTDGKPQFSFSFKKPNDESNISSSPFGKKPAENTENATITDAPKPSFTFGAPSLSDNEKKEGKPAFSFGNVPAAPSFTFGQASNTSSTSATSEPKSTPTAGFKFSLPFGESTQATGTAQPPTSSTANTEAETAAAEETKEADANDPRGINMQNGEENEIVIFSQRAKLMVFNPESKNYDSRGVGEMKLLQQKDDKSKLRLLCRSDGMGNILMNTSIVKSFNYEPLTADNDNLVRTPTVDTDGKLITFIVKFKQKADGRSFIKSIEDSKKDM</sequence>
<feature type="compositionally biased region" description="Polar residues" evidence="8">
    <location>
        <begin position="309"/>
        <end position="319"/>
    </location>
</feature>
<dbReference type="GO" id="GO:0031509">
    <property type="term" value="P:subtelomeric heterochromatin formation"/>
    <property type="evidence" value="ECO:0007669"/>
    <property type="project" value="EnsemblFungi"/>
</dbReference>
<dbReference type="KEGG" id="kaf:KAFR_0A06430"/>
<feature type="compositionally biased region" description="Polar residues" evidence="8">
    <location>
        <begin position="328"/>
        <end position="364"/>
    </location>
</feature>
<keyword evidence="7" id="KW-0539">Nucleus</keyword>
<feature type="compositionally biased region" description="Basic and acidic residues" evidence="8">
    <location>
        <begin position="198"/>
        <end position="209"/>
    </location>
</feature>
<dbReference type="GO" id="GO:0044615">
    <property type="term" value="C:nuclear pore nuclear basket"/>
    <property type="evidence" value="ECO:0007669"/>
    <property type="project" value="EnsemblFungi"/>
</dbReference>
<dbReference type="eggNOG" id="KOG0864">
    <property type="taxonomic scope" value="Eukaryota"/>
</dbReference>
<feature type="region of interest" description="Disordered" evidence="8">
    <location>
        <begin position="135"/>
        <end position="222"/>
    </location>
</feature>
<keyword evidence="5" id="KW-0811">Translocation</keyword>
<dbReference type="PROSITE" id="PS50196">
    <property type="entry name" value="RANBD1"/>
    <property type="match status" value="1"/>
</dbReference>
<dbReference type="Proteomes" id="UP000005220">
    <property type="component" value="Chromosome 1"/>
</dbReference>
<dbReference type="SMART" id="SM00160">
    <property type="entry name" value="RanBD"/>
    <property type="match status" value="1"/>
</dbReference>
<dbReference type="InterPro" id="IPR000156">
    <property type="entry name" value="Ran_bind_dom"/>
</dbReference>
<evidence type="ECO:0000256" key="2">
    <source>
        <dbReference type="ARBA" id="ARBA00022448"/>
    </source>
</evidence>
<dbReference type="FunCoup" id="H2ANX8">
    <property type="interactions" value="270"/>
</dbReference>
<comment type="subcellular location">
    <subcellularLocation>
        <location evidence="1">Nucleus</location>
        <location evidence="1">Nuclear pore complex</location>
    </subcellularLocation>
</comment>
<dbReference type="GO" id="GO:0016973">
    <property type="term" value="P:poly(A)+ mRNA export from nucleus"/>
    <property type="evidence" value="ECO:0007669"/>
    <property type="project" value="EnsemblFungi"/>
</dbReference>
<feature type="compositionally biased region" description="Polar residues" evidence="8">
    <location>
        <begin position="397"/>
        <end position="407"/>
    </location>
</feature>
<dbReference type="Pfam" id="PF00638">
    <property type="entry name" value="Ran_BP1"/>
    <property type="match status" value="1"/>
</dbReference>
<accession>H2ANX8</accession>
<keyword evidence="11" id="KW-1185">Reference proteome</keyword>
<dbReference type="GeneID" id="13886238"/>
<dbReference type="PANTHER" id="PTHR38697:SF1">
    <property type="entry name" value="NUCLEAR PORE COMPLEX PROTEIN SIMILAR TO S. CEREVISIAE NUP2 (EUROFUNG)"/>
    <property type="match status" value="1"/>
</dbReference>
<dbReference type="GO" id="GO:0042564">
    <property type="term" value="C:NLS-dependent protein nuclear import complex"/>
    <property type="evidence" value="ECO:0007669"/>
    <property type="project" value="EnsemblFungi"/>
</dbReference>
<dbReference type="GO" id="GO:0030466">
    <property type="term" value="P:silent mating-type cassette heterochromatin formation"/>
    <property type="evidence" value="ECO:0007669"/>
    <property type="project" value="EnsemblFungi"/>
</dbReference>
<dbReference type="GO" id="GO:0036228">
    <property type="term" value="P:protein localization to nuclear inner membrane"/>
    <property type="evidence" value="ECO:0007669"/>
    <property type="project" value="EnsemblFungi"/>
</dbReference>
<dbReference type="AlphaFoldDB" id="H2ANX8"/>
<feature type="compositionally biased region" description="Basic and acidic residues" evidence="8">
    <location>
        <begin position="1"/>
        <end position="17"/>
    </location>
</feature>
<dbReference type="GO" id="GO:0031990">
    <property type="term" value="P:mRNA export from nucleus in response to heat stress"/>
    <property type="evidence" value="ECO:0007669"/>
    <property type="project" value="EnsemblFungi"/>
</dbReference>
<evidence type="ECO:0000256" key="6">
    <source>
        <dbReference type="ARBA" id="ARBA00023132"/>
    </source>
</evidence>
<dbReference type="RefSeq" id="XP_003955213.1">
    <property type="nucleotide sequence ID" value="XM_003955164.1"/>
</dbReference>
<dbReference type="GO" id="GO:0044614">
    <property type="term" value="C:nuclear pore cytoplasmic filaments"/>
    <property type="evidence" value="ECO:0007669"/>
    <property type="project" value="EnsemblFungi"/>
</dbReference>
<organism evidence="10 11">
    <name type="scientific">Kazachstania africana (strain ATCC 22294 / BCRC 22015 / CBS 2517 / CECT 1963 / NBRC 1671 / NRRL Y-8276)</name>
    <name type="common">Yeast</name>
    <name type="synonym">Kluyveromyces africanus</name>
    <dbReference type="NCBI Taxonomy" id="1071382"/>
    <lineage>
        <taxon>Eukaryota</taxon>
        <taxon>Fungi</taxon>
        <taxon>Dikarya</taxon>
        <taxon>Ascomycota</taxon>
        <taxon>Saccharomycotina</taxon>
        <taxon>Saccharomycetes</taxon>
        <taxon>Saccharomycetales</taxon>
        <taxon>Saccharomycetaceae</taxon>
        <taxon>Kazachstania</taxon>
    </lineage>
</organism>
<feature type="compositionally biased region" description="Low complexity" evidence="8">
    <location>
        <begin position="544"/>
        <end position="554"/>
    </location>
</feature>
<feature type="region of interest" description="Disordered" evidence="8">
    <location>
        <begin position="1"/>
        <end position="29"/>
    </location>
</feature>
<dbReference type="Gene3D" id="2.30.29.30">
    <property type="entry name" value="Pleckstrin-homology domain (PH domain)/Phosphotyrosine-binding domain (PTB)"/>
    <property type="match status" value="1"/>
</dbReference>
<dbReference type="GO" id="GO:0005737">
    <property type="term" value="C:cytoplasm"/>
    <property type="evidence" value="ECO:0007669"/>
    <property type="project" value="EnsemblFungi"/>
</dbReference>
<dbReference type="SUPFAM" id="SSF50729">
    <property type="entry name" value="PH domain-like"/>
    <property type="match status" value="1"/>
</dbReference>
<keyword evidence="3" id="KW-0509">mRNA transport</keyword>
<dbReference type="GO" id="GO:0006611">
    <property type="term" value="P:protein export from nucleus"/>
    <property type="evidence" value="ECO:0007669"/>
    <property type="project" value="EnsemblFungi"/>
</dbReference>
<dbReference type="GO" id="GO:0017056">
    <property type="term" value="F:structural constituent of nuclear pore"/>
    <property type="evidence" value="ECO:0007669"/>
    <property type="project" value="EnsemblFungi"/>
</dbReference>
<evidence type="ECO:0000313" key="11">
    <source>
        <dbReference type="Proteomes" id="UP000005220"/>
    </source>
</evidence>
<feature type="compositionally biased region" description="Basic and acidic residues" evidence="8">
    <location>
        <begin position="598"/>
        <end position="607"/>
    </location>
</feature>
<dbReference type="GO" id="GO:0006607">
    <property type="term" value="P:NLS-bearing protein import into nucleus"/>
    <property type="evidence" value="ECO:0007669"/>
    <property type="project" value="EnsemblFungi"/>
</dbReference>
<feature type="compositionally biased region" description="Acidic residues" evidence="8">
    <location>
        <begin position="162"/>
        <end position="176"/>
    </location>
</feature>
<evidence type="ECO:0000256" key="3">
    <source>
        <dbReference type="ARBA" id="ARBA00022816"/>
    </source>
</evidence>
<dbReference type="EMBL" id="HE650821">
    <property type="protein sequence ID" value="CCF56078.1"/>
    <property type="molecule type" value="Genomic_DNA"/>
</dbReference>
<dbReference type="InterPro" id="IPR015007">
    <property type="entry name" value="NUP2/50/61"/>
</dbReference>
<protein>
    <recommendedName>
        <fullName evidence="9">RanBD1 domain-containing protein</fullName>
    </recommendedName>
</protein>
<feature type="compositionally biased region" description="Polar residues" evidence="8">
    <location>
        <begin position="572"/>
        <end position="583"/>
    </location>
</feature>
<keyword evidence="2" id="KW-0813">Transport</keyword>
<evidence type="ECO:0000259" key="9">
    <source>
        <dbReference type="PROSITE" id="PS50196"/>
    </source>
</evidence>
<dbReference type="FunFam" id="2.30.29.30:FF:000623">
    <property type="entry name" value="Nucleoporin nup61"/>
    <property type="match status" value="1"/>
</dbReference>
<dbReference type="GO" id="GO:0061676">
    <property type="term" value="F:importin-alpha family protein binding"/>
    <property type="evidence" value="ECO:0007669"/>
    <property type="project" value="EnsemblFungi"/>
</dbReference>
<evidence type="ECO:0000256" key="7">
    <source>
        <dbReference type="ARBA" id="ARBA00023242"/>
    </source>
</evidence>
<proteinExistence type="predicted"/>
<feature type="compositionally biased region" description="Basic and acidic residues" evidence="8">
    <location>
        <begin position="427"/>
        <end position="443"/>
    </location>
</feature>
<reference evidence="10 11" key="1">
    <citation type="journal article" date="2011" name="Proc. Natl. Acad. Sci. U.S.A.">
        <title>Evolutionary erosion of yeast sex chromosomes by mating-type switching accidents.</title>
        <authorList>
            <person name="Gordon J.L."/>
            <person name="Armisen D."/>
            <person name="Proux-Wera E."/>
            <person name="Oheigeartaigh S.S."/>
            <person name="Byrne K.P."/>
            <person name="Wolfe K.H."/>
        </authorList>
    </citation>
    <scope>NUCLEOTIDE SEQUENCE [LARGE SCALE GENOMIC DNA]</scope>
    <source>
        <strain evidence="11">ATCC 22294 / BCRC 22015 / CBS 2517 / CECT 1963 / NBRC 1671 / NRRL Y-8276</strain>
    </source>
</reference>
<dbReference type="GO" id="GO:0000973">
    <property type="term" value="P:post-transcriptional tethering of RNA polymerase II gene DNA at nuclear periphery"/>
    <property type="evidence" value="ECO:0007669"/>
    <property type="project" value="EnsemblFungi"/>
</dbReference>
<evidence type="ECO:0000256" key="1">
    <source>
        <dbReference type="ARBA" id="ARBA00004567"/>
    </source>
</evidence>
<feature type="compositionally biased region" description="Low complexity" evidence="8">
    <location>
        <begin position="584"/>
        <end position="597"/>
    </location>
</feature>
<name>H2ANX8_KAZAF</name>
<dbReference type="GO" id="GO:0031267">
    <property type="term" value="F:small GTPase binding"/>
    <property type="evidence" value="ECO:0007669"/>
    <property type="project" value="EnsemblFungi"/>
</dbReference>
<dbReference type="GO" id="GO:0000781">
    <property type="term" value="C:chromosome, telomeric region"/>
    <property type="evidence" value="ECO:0007669"/>
    <property type="project" value="GOC"/>
</dbReference>
<dbReference type="eggNOG" id="KOG4719">
    <property type="taxonomic scope" value="Eukaryota"/>
</dbReference>
<evidence type="ECO:0000313" key="10">
    <source>
        <dbReference type="EMBL" id="CCF56078.1"/>
    </source>
</evidence>
<dbReference type="InterPro" id="IPR053074">
    <property type="entry name" value="NPC_Nucleoporin"/>
</dbReference>
<gene>
    <name evidence="10" type="primary">KAFR0A06430</name>
    <name evidence="10" type="ORF">KAFR_0A06430</name>
</gene>
<dbReference type="Pfam" id="PF08911">
    <property type="entry name" value="NUP50"/>
    <property type="match status" value="1"/>
</dbReference>
<keyword evidence="6" id="KW-0906">Nuclear pore complex</keyword>
<keyword evidence="4" id="KW-0653">Protein transport</keyword>
<feature type="compositionally biased region" description="Basic and acidic residues" evidence="8">
    <location>
        <begin position="453"/>
        <end position="466"/>
    </location>
</feature>
<dbReference type="HOGENOM" id="CLU_018357_0_0_1"/>
<feature type="region of interest" description="Disordered" evidence="8">
    <location>
        <begin position="284"/>
        <end position="613"/>
    </location>
</feature>
<feature type="compositionally biased region" description="Polar residues" evidence="8">
    <location>
        <begin position="372"/>
        <end position="388"/>
    </location>
</feature>
<dbReference type="InParanoid" id="H2ANX8"/>